<dbReference type="PANTHER" id="PTHR23021:SF26">
    <property type="entry name" value="SERPENTINE RECEPTOR, CLASS T"/>
    <property type="match status" value="1"/>
</dbReference>
<dbReference type="Gene3D" id="1.20.1070.10">
    <property type="entry name" value="Rhodopsin 7-helix transmembrane proteins"/>
    <property type="match status" value="1"/>
</dbReference>
<name>A0AA39IMY6_9BILA</name>
<feature type="transmembrane region" description="Helical" evidence="1">
    <location>
        <begin position="92"/>
        <end position="111"/>
    </location>
</feature>
<feature type="transmembrane region" description="Helical" evidence="1">
    <location>
        <begin position="12"/>
        <end position="31"/>
    </location>
</feature>
<evidence type="ECO:0000313" key="3">
    <source>
        <dbReference type="Proteomes" id="UP001175271"/>
    </source>
</evidence>
<protein>
    <recommendedName>
        <fullName evidence="4">G-protein coupled receptors family 1 profile domain-containing protein</fullName>
    </recommendedName>
</protein>
<dbReference type="EMBL" id="JAUCMV010000001">
    <property type="protein sequence ID" value="KAK0427296.1"/>
    <property type="molecule type" value="Genomic_DNA"/>
</dbReference>
<dbReference type="InterPro" id="IPR019425">
    <property type="entry name" value="7TM_GPCR_serpentine_rcpt_Srt"/>
</dbReference>
<keyword evidence="1" id="KW-0472">Membrane</keyword>
<sequence>MFVLEVSQSTAVGILYFFMSVITLPLQLILIKILMTQKEFRNLTAYRIMAHMSMCDCILVIGTFMGAIMSIGETNYHVYVERVGGSFITAGWIGITFLSLLLALNRFLLFVGFKFNCLSEKVLYTIGLGITWFSSVSLFVIHLIPTAALTYNIKFNAYTFTNDDLSRLFEHIEYLCIFSTLIVIFVLCIATVVAIIVQRNLHTSKFKLAASEVKLFVQSVLIFLYLSTIRCMWHFGRALLYSNVVFVSLAVATQAVCSLNPLLYLIFNKAIREHFLGTLGLGKMKITSVKTKSQKTTSHKMGSNTI</sequence>
<dbReference type="AlphaFoldDB" id="A0AA39IMY6"/>
<feature type="transmembrane region" description="Helical" evidence="1">
    <location>
        <begin position="171"/>
        <end position="195"/>
    </location>
</feature>
<dbReference type="Proteomes" id="UP001175271">
    <property type="component" value="Unassembled WGS sequence"/>
</dbReference>
<proteinExistence type="predicted"/>
<accession>A0AA39IMY6</accession>
<keyword evidence="1" id="KW-0812">Transmembrane</keyword>
<comment type="caution">
    <text evidence="2">The sequence shown here is derived from an EMBL/GenBank/DDBJ whole genome shotgun (WGS) entry which is preliminary data.</text>
</comment>
<feature type="transmembrane region" description="Helical" evidence="1">
    <location>
        <begin position="215"/>
        <end position="235"/>
    </location>
</feature>
<feature type="transmembrane region" description="Helical" evidence="1">
    <location>
        <begin position="123"/>
        <end position="151"/>
    </location>
</feature>
<organism evidence="2 3">
    <name type="scientific">Steinernema hermaphroditum</name>
    <dbReference type="NCBI Taxonomy" id="289476"/>
    <lineage>
        <taxon>Eukaryota</taxon>
        <taxon>Metazoa</taxon>
        <taxon>Ecdysozoa</taxon>
        <taxon>Nematoda</taxon>
        <taxon>Chromadorea</taxon>
        <taxon>Rhabditida</taxon>
        <taxon>Tylenchina</taxon>
        <taxon>Panagrolaimomorpha</taxon>
        <taxon>Strongyloidoidea</taxon>
        <taxon>Steinernematidae</taxon>
        <taxon>Steinernema</taxon>
    </lineage>
</organism>
<evidence type="ECO:0000256" key="1">
    <source>
        <dbReference type="SAM" id="Phobius"/>
    </source>
</evidence>
<evidence type="ECO:0008006" key="4">
    <source>
        <dbReference type="Google" id="ProtNLM"/>
    </source>
</evidence>
<reference evidence="2" key="1">
    <citation type="submission" date="2023-06" db="EMBL/GenBank/DDBJ databases">
        <title>Genomic analysis of the entomopathogenic nematode Steinernema hermaphroditum.</title>
        <authorList>
            <person name="Schwarz E.M."/>
            <person name="Heppert J.K."/>
            <person name="Baniya A."/>
            <person name="Schwartz H.T."/>
            <person name="Tan C.-H."/>
            <person name="Antoshechkin I."/>
            <person name="Sternberg P.W."/>
            <person name="Goodrich-Blair H."/>
            <person name="Dillman A.R."/>
        </authorList>
    </citation>
    <scope>NUCLEOTIDE SEQUENCE</scope>
    <source>
        <strain evidence="2">PS9179</strain>
        <tissue evidence="2">Whole animal</tissue>
    </source>
</reference>
<dbReference type="SUPFAM" id="SSF81321">
    <property type="entry name" value="Family A G protein-coupled receptor-like"/>
    <property type="match status" value="1"/>
</dbReference>
<keyword evidence="1" id="KW-1133">Transmembrane helix</keyword>
<dbReference type="PANTHER" id="PTHR23021">
    <property type="entry name" value="SERPENTINE RECEPTOR, CLASS T"/>
    <property type="match status" value="1"/>
</dbReference>
<feature type="transmembrane region" description="Helical" evidence="1">
    <location>
        <begin position="52"/>
        <end position="72"/>
    </location>
</feature>
<gene>
    <name evidence="2" type="ORF">QR680_010154</name>
</gene>
<evidence type="ECO:0000313" key="2">
    <source>
        <dbReference type="EMBL" id="KAK0427296.1"/>
    </source>
</evidence>
<keyword evidence="3" id="KW-1185">Reference proteome</keyword>
<feature type="transmembrane region" description="Helical" evidence="1">
    <location>
        <begin position="241"/>
        <end position="267"/>
    </location>
</feature>
<dbReference type="Pfam" id="PF10321">
    <property type="entry name" value="7TM_GPCR_Srt"/>
    <property type="match status" value="1"/>
</dbReference>